<reference evidence="2" key="1">
    <citation type="submission" date="2022-07" db="EMBL/GenBank/DDBJ databases">
        <title>Genome Sequence of Xylaria arbuscula.</title>
        <authorList>
            <person name="Buettner E."/>
        </authorList>
    </citation>
    <scope>NUCLEOTIDE SEQUENCE</scope>
    <source>
        <strain evidence="2">VT107</strain>
    </source>
</reference>
<proteinExistence type="predicted"/>
<protein>
    <submittedName>
        <fullName evidence="2">Uncharacterized protein</fullName>
    </submittedName>
</protein>
<organism evidence="2 3">
    <name type="scientific">Xylaria arbuscula</name>
    <dbReference type="NCBI Taxonomy" id="114810"/>
    <lineage>
        <taxon>Eukaryota</taxon>
        <taxon>Fungi</taxon>
        <taxon>Dikarya</taxon>
        <taxon>Ascomycota</taxon>
        <taxon>Pezizomycotina</taxon>
        <taxon>Sordariomycetes</taxon>
        <taxon>Xylariomycetidae</taxon>
        <taxon>Xylariales</taxon>
        <taxon>Xylariaceae</taxon>
        <taxon>Xylaria</taxon>
    </lineage>
</organism>
<name>A0A9W8N595_9PEZI</name>
<comment type="caution">
    <text evidence="2">The sequence shown here is derived from an EMBL/GenBank/DDBJ whole genome shotgun (WGS) entry which is preliminary data.</text>
</comment>
<evidence type="ECO:0000256" key="1">
    <source>
        <dbReference type="SAM" id="MobiDB-lite"/>
    </source>
</evidence>
<keyword evidence="3" id="KW-1185">Reference proteome</keyword>
<sequence length="74" mass="8345">MIESTGLASGELRVNSSVQGQLRKESEAAKKGRDSSGRGTSRRACRLRLTPMVRPIWPSLTLWVFVRRRYPGGW</sequence>
<evidence type="ECO:0000313" key="2">
    <source>
        <dbReference type="EMBL" id="KAJ3556241.1"/>
    </source>
</evidence>
<dbReference type="AlphaFoldDB" id="A0A9W8N595"/>
<evidence type="ECO:0000313" key="3">
    <source>
        <dbReference type="Proteomes" id="UP001148614"/>
    </source>
</evidence>
<feature type="compositionally biased region" description="Basic and acidic residues" evidence="1">
    <location>
        <begin position="22"/>
        <end position="36"/>
    </location>
</feature>
<feature type="region of interest" description="Disordered" evidence="1">
    <location>
        <begin position="1"/>
        <end position="43"/>
    </location>
</feature>
<gene>
    <name evidence="2" type="ORF">NPX13_g10179</name>
</gene>
<dbReference type="EMBL" id="JANPWZ010002770">
    <property type="protein sequence ID" value="KAJ3556241.1"/>
    <property type="molecule type" value="Genomic_DNA"/>
</dbReference>
<accession>A0A9W8N595</accession>
<dbReference type="Proteomes" id="UP001148614">
    <property type="component" value="Unassembled WGS sequence"/>
</dbReference>